<reference evidence="2 3" key="1">
    <citation type="submission" date="2022-10" db="EMBL/GenBank/DDBJ databases">
        <title>Defluviimonas sp. nov., isolated from ocean surface sediments.</title>
        <authorList>
            <person name="He W."/>
            <person name="Wang L."/>
            <person name="Zhang D.-F."/>
        </authorList>
    </citation>
    <scope>NUCLEOTIDE SEQUENCE [LARGE SCALE GENOMIC DNA]</scope>
    <source>
        <strain evidence="2 3">WL0050</strain>
    </source>
</reference>
<feature type="binding site" evidence="1">
    <location>
        <position position="180"/>
    </location>
    <ligand>
        <name>[4Fe-4S] cluster</name>
        <dbReference type="ChEBI" id="CHEBI:49883"/>
    </ligand>
</feature>
<accession>A0ABT2ZK14</accession>
<dbReference type="InterPro" id="IPR051454">
    <property type="entry name" value="RNA/ubiquinone_mod_enzymes"/>
</dbReference>
<comment type="caution">
    <text evidence="2">The sequence shown here is derived from an EMBL/GenBank/DDBJ whole genome shotgun (WGS) entry which is preliminary data.</text>
</comment>
<comment type="function">
    <text evidence="1">Required for O(2)-independent ubiquinone (coenzyme Q) biosynthesis. Together with UbiU, is essential for the C6-hydroxylation reaction in the oxygen-independent ubiquinone biosynthesis pathway.</text>
</comment>
<comment type="similarity">
    <text evidence="1">Belongs to the peptidase U32 family. UbiV subfamily.</text>
</comment>
<dbReference type="RefSeq" id="WP_263738637.1">
    <property type="nucleotide sequence ID" value="NZ_JAOWKZ010000001.1"/>
</dbReference>
<dbReference type="NCBIfam" id="NF011991">
    <property type="entry name" value="PRK15447.1"/>
    <property type="match status" value="1"/>
</dbReference>
<dbReference type="HAMAP" id="MF_02233">
    <property type="entry name" value="UbiV"/>
    <property type="match status" value="1"/>
</dbReference>
<dbReference type="InterPro" id="IPR043693">
    <property type="entry name" value="UbiV"/>
</dbReference>
<name>A0ABT2ZK14_9RHOB</name>
<comment type="pathway">
    <text evidence="1">Cofactor biosynthesis; ubiquinone biosynthesis.</text>
</comment>
<comment type="cofactor">
    <cofactor evidence="1">
        <name>[4Fe-4S] cluster</name>
        <dbReference type="ChEBI" id="CHEBI:49883"/>
    </cofactor>
</comment>
<evidence type="ECO:0000256" key="1">
    <source>
        <dbReference type="HAMAP-Rule" id="MF_02233"/>
    </source>
</evidence>
<evidence type="ECO:0000313" key="2">
    <source>
        <dbReference type="EMBL" id="MCV2871468.1"/>
    </source>
</evidence>
<gene>
    <name evidence="1" type="primary">ubiV</name>
    <name evidence="2" type="ORF">OEZ71_04075</name>
</gene>
<feature type="binding site" evidence="1">
    <location>
        <position position="197"/>
    </location>
    <ligand>
        <name>[4Fe-4S] cluster</name>
        <dbReference type="ChEBI" id="CHEBI:49883"/>
    </ligand>
</feature>
<dbReference type="EMBL" id="JAOWKZ010000001">
    <property type="protein sequence ID" value="MCV2871468.1"/>
    <property type="molecule type" value="Genomic_DNA"/>
</dbReference>
<keyword evidence="1" id="KW-0411">Iron-sulfur</keyword>
<keyword evidence="1" id="KW-0831">Ubiquinone biosynthesis</keyword>
<keyword evidence="1" id="KW-0479">Metal-binding</keyword>
<comment type="subunit">
    <text evidence="1">Forms a heterodimer with UbiU.</text>
</comment>
<feature type="binding site" evidence="1">
    <location>
        <position position="44"/>
    </location>
    <ligand>
        <name>[4Fe-4S] cluster</name>
        <dbReference type="ChEBI" id="CHEBI:49883"/>
    </ligand>
</feature>
<organism evidence="2 3">
    <name type="scientific">Albidovulum litorale</name>
    <dbReference type="NCBI Taxonomy" id="2984134"/>
    <lineage>
        <taxon>Bacteria</taxon>
        <taxon>Pseudomonadati</taxon>
        <taxon>Pseudomonadota</taxon>
        <taxon>Alphaproteobacteria</taxon>
        <taxon>Rhodobacterales</taxon>
        <taxon>Paracoccaceae</taxon>
        <taxon>Albidovulum</taxon>
    </lineage>
</organism>
<dbReference type="Pfam" id="PF01136">
    <property type="entry name" value="Peptidase_U32"/>
    <property type="match status" value="1"/>
</dbReference>
<evidence type="ECO:0000313" key="3">
    <source>
        <dbReference type="Proteomes" id="UP001652564"/>
    </source>
</evidence>
<keyword evidence="1" id="KW-0408">Iron</keyword>
<dbReference type="PANTHER" id="PTHR30217:SF11">
    <property type="entry name" value="UBIQUINONE BIOSYNTHESIS PROTEIN UBIV"/>
    <property type="match status" value="1"/>
</dbReference>
<keyword evidence="1" id="KW-0004">4Fe-4S</keyword>
<dbReference type="Proteomes" id="UP001652564">
    <property type="component" value="Unassembled WGS sequence"/>
</dbReference>
<sequence>MAVKMDLTLGPIPFHWSAEARRDFYARIADEAPVDTVYLGEVICSKRAPFHEPDLYETAERLERAGKRVVISSLAEIMLKRERKATQGLCDGEDGREVEANNAAALLHLTGRPHRVGPYMNVYNEETMAFLAARGATHFALPAELPRDAVAVLGEKARVLGAGLEVQVFGRASLALSARCYHARAHGRTKDNCQFVCEEDPDGMPLDTLDGPGFLTVNGIQTMSRSYMNLAAAVPEMVGMGVTALRLGPQKQDMVAVAHIYRDLADGRIGADEATSQLDALKMGPGFSNGFWWGEAGYRRIARMGAADGVSA</sequence>
<proteinExistence type="inferred from homology"/>
<protein>
    <recommendedName>
        <fullName evidence="1">Ubiquinone biosynthesis protein UbiV</fullName>
    </recommendedName>
</protein>
<dbReference type="InterPro" id="IPR001539">
    <property type="entry name" value="Peptidase_U32"/>
</dbReference>
<keyword evidence="3" id="KW-1185">Reference proteome</keyword>
<dbReference type="PANTHER" id="PTHR30217">
    <property type="entry name" value="PEPTIDASE U32 FAMILY"/>
    <property type="match status" value="1"/>
</dbReference>
<feature type="binding site" evidence="1">
    <location>
        <position position="193"/>
    </location>
    <ligand>
        <name>[4Fe-4S] cluster</name>
        <dbReference type="ChEBI" id="CHEBI:49883"/>
    </ligand>
</feature>